<organism evidence="1 2">
    <name type="scientific">Desulforamulus putei DSM 12395</name>
    <dbReference type="NCBI Taxonomy" id="1121429"/>
    <lineage>
        <taxon>Bacteria</taxon>
        <taxon>Bacillati</taxon>
        <taxon>Bacillota</taxon>
        <taxon>Clostridia</taxon>
        <taxon>Eubacteriales</taxon>
        <taxon>Peptococcaceae</taxon>
        <taxon>Desulforamulus</taxon>
    </lineage>
</organism>
<dbReference type="RefSeq" id="WP_073239348.1">
    <property type="nucleotide sequence ID" value="NZ_FQUY01000015.1"/>
</dbReference>
<protein>
    <submittedName>
        <fullName evidence="1">HTH domain-containing protein</fullName>
    </submittedName>
</protein>
<dbReference type="SUPFAM" id="SSF46785">
    <property type="entry name" value="Winged helix' DNA-binding domain"/>
    <property type="match status" value="1"/>
</dbReference>
<dbReference type="Proteomes" id="UP000184148">
    <property type="component" value="Unassembled WGS sequence"/>
</dbReference>
<dbReference type="InterPro" id="IPR036390">
    <property type="entry name" value="WH_DNA-bd_sf"/>
</dbReference>
<proteinExistence type="predicted"/>
<reference evidence="2" key="1">
    <citation type="submission" date="2016-11" db="EMBL/GenBank/DDBJ databases">
        <authorList>
            <person name="Varghese N."/>
            <person name="Submissions S."/>
        </authorList>
    </citation>
    <scope>NUCLEOTIDE SEQUENCE [LARGE SCALE GENOMIC DNA]</scope>
    <source>
        <strain evidence="2">DSM 12395</strain>
    </source>
</reference>
<sequence>MGIVLKELRDSSQAGGVTLQHLVNVCGVSKRHIYRYLRELEEMGVPIERPQIIQPGKPGGGRYKLRDHQSGEAMGETMLIVALNQMLAWCCLYRHQMMFLKELIIYSMAVRYGFKLPLNFMTKNTAIKLSNLTYCEIESFLAP</sequence>
<dbReference type="AlphaFoldDB" id="A0A1M4ZXR3"/>
<accession>A0A1M4ZXR3</accession>
<dbReference type="EMBL" id="FQUY01000015">
    <property type="protein sequence ID" value="SHF22436.1"/>
    <property type="molecule type" value="Genomic_DNA"/>
</dbReference>
<name>A0A1M4ZXR3_9FIRM</name>
<dbReference type="OrthoDB" id="1787056at2"/>
<keyword evidence="2" id="KW-1185">Reference proteome</keyword>
<dbReference type="InterPro" id="IPR036388">
    <property type="entry name" value="WH-like_DNA-bd_sf"/>
</dbReference>
<gene>
    <name evidence="1" type="ORF">SAMN02745133_02107</name>
</gene>
<dbReference type="Gene3D" id="1.10.10.10">
    <property type="entry name" value="Winged helix-like DNA-binding domain superfamily/Winged helix DNA-binding domain"/>
    <property type="match status" value="1"/>
</dbReference>
<dbReference type="STRING" id="1121429.SAMN02745133_02107"/>
<evidence type="ECO:0000313" key="1">
    <source>
        <dbReference type="EMBL" id="SHF22436.1"/>
    </source>
</evidence>
<evidence type="ECO:0000313" key="2">
    <source>
        <dbReference type="Proteomes" id="UP000184148"/>
    </source>
</evidence>